<name>A0A2S8FD24_9BACT</name>
<dbReference type="RefSeq" id="WP_105357249.1">
    <property type="nucleotide sequence ID" value="NZ_PUIB01000021.1"/>
</dbReference>
<comment type="caution">
    <text evidence="2">The sequence shown here is derived from an EMBL/GenBank/DDBJ whole genome shotgun (WGS) entry which is preliminary data.</text>
</comment>
<dbReference type="InterPro" id="IPR032675">
    <property type="entry name" value="LRR_dom_sf"/>
</dbReference>
<reference evidence="2 3" key="1">
    <citation type="submission" date="2018-02" db="EMBL/GenBank/DDBJ databases">
        <title>Comparative genomes isolates from brazilian mangrove.</title>
        <authorList>
            <person name="Araujo J.E."/>
            <person name="Taketani R.G."/>
            <person name="Silva M.C.P."/>
            <person name="Loureco M.V."/>
            <person name="Andreote F.D."/>
        </authorList>
    </citation>
    <scope>NUCLEOTIDE SEQUENCE [LARGE SCALE GENOMIC DNA]</scope>
    <source>
        <strain evidence="2 3">NAP PRIS-MGV</strain>
    </source>
</reference>
<protein>
    <recommendedName>
        <fullName evidence="4">Leucine Rich repeats (2 copies)</fullName>
    </recommendedName>
</protein>
<gene>
    <name evidence="2" type="ORF">C5Y98_21075</name>
</gene>
<dbReference type="Gene3D" id="3.80.10.10">
    <property type="entry name" value="Ribonuclease Inhibitor"/>
    <property type="match status" value="1"/>
</dbReference>
<keyword evidence="1" id="KW-0472">Membrane</keyword>
<dbReference type="AlphaFoldDB" id="A0A2S8FD24"/>
<dbReference type="Proteomes" id="UP000239388">
    <property type="component" value="Unassembled WGS sequence"/>
</dbReference>
<organism evidence="2 3">
    <name type="scientific">Blastopirellula marina</name>
    <dbReference type="NCBI Taxonomy" id="124"/>
    <lineage>
        <taxon>Bacteria</taxon>
        <taxon>Pseudomonadati</taxon>
        <taxon>Planctomycetota</taxon>
        <taxon>Planctomycetia</taxon>
        <taxon>Pirellulales</taxon>
        <taxon>Pirellulaceae</taxon>
        <taxon>Blastopirellula</taxon>
    </lineage>
</organism>
<feature type="transmembrane region" description="Helical" evidence="1">
    <location>
        <begin position="20"/>
        <end position="42"/>
    </location>
</feature>
<feature type="transmembrane region" description="Helical" evidence="1">
    <location>
        <begin position="101"/>
        <end position="122"/>
    </location>
</feature>
<evidence type="ECO:0000313" key="2">
    <source>
        <dbReference type="EMBL" id="PQO30055.1"/>
    </source>
</evidence>
<evidence type="ECO:0000256" key="1">
    <source>
        <dbReference type="SAM" id="Phobius"/>
    </source>
</evidence>
<keyword evidence="1" id="KW-0812">Transmembrane</keyword>
<evidence type="ECO:0000313" key="3">
    <source>
        <dbReference type="Proteomes" id="UP000239388"/>
    </source>
</evidence>
<keyword evidence="1" id="KW-1133">Transmembrane helix</keyword>
<feature type="transmembrane region" description="Helical" evidence="1">
    <location>
        <begin position="134"/>
        <end position="152"/>
    </location>
</feature>
<accession>A0A2S8FD24</accession>
<dbReference type="SUPFAM" id="SSF52047">
    <property type="entry name" value="RNI-like"/>
    <property type="match status" value="1"/>
</dbReference>
<evidence type="ECO:0008006" key="4">
    <source>
        <dbReference type="Google" id="ProtNLM"/>
    </source>
</evidence>
<proteinExistence type="predicted"/>
<dbReference type="EMBL" id="PUIB01000021">
    <property type="protein sequence ID" value="PQO30055.1"/>
    <property type="molecule type" value="Genomic_DNA"/>
</dbReference>
<sequence>MESDASQSAGNRSPRGGRFWLVLGAKSFLVTLLALPLAWVCFAGELRSQETSVFCGIGPATVVVQQQWEHGWPLAFRERLSVGPGSHPLAVWDCKHGDWQLFPLVIDVLAFEILLGVLILAARAPWRLPRRVSLASAIFGVTAICIAFAVIHNMRSTAKREREIALHWQEIGYQVRYEYLGPIWLRKLGLAEQLPWLSRVSEINSLSNLNVSLNEYYRYPELADLSRLRRLDLRSAGMCDEEFVRFAQLRWRWPLEELLISDRRFDGGSFAGCRTMPLLRRVNLSKSGLNDAGFAALAQLRSVEEIDASETKVTVQTVQYALQMPNLRKVNFTNTAIADEDCAPLRQKGVVCETGR</sequence>